<dbReference type="GO" id="GO:0003824">
    <property type="term" value="F:catalytic activity"/>
    <property type="evidence" value="ECO:0007669"/>
    <property type="project" value="InterPro"/>
</dbReference>
<name>A0A430KYU7_9HYPO</name>
<keyword evidence="2" id="KW-1185">Reference proteome</keyword>
<sequence length="252" mass="27652">NDIRLGDVVAGIPKGRSSGVVQYDLGKDKESDIFQTTGSLRGPPRSLASAINKLLSEPNPPSELLEQHLDKITKLMSEYRRPAQEAMPCTQCRSSEKVCSGYYGPPHASRPTIIHYGPIGSGNSVIKNATRRDQLAREHGVLCFEMEAAGVVNAVSCLVIRGICDYCDVHKNDDWQNYAAATAAAYSKLLLGVVAGKQGTGVKRPWGEFKEGQENYWNFNGDMPARYIDMTDSSFNGAIVIYVLRGAQYEIF</sequence>
<comment type="caution">
    <text evidence="1">The sequence shown here is derived from an EMBL/GenBank/DDBJ whole genome shotgun (WGS) entry which is preliminary data.</text>
</comment>
<dbReference type="EMBL" id="MIKF01000759">
    <property type="protein sequence ID" value="RTE68640.1"/>
    <property type="molecule type" value="Genomic_DNA"/>
</dbReference>
<reference evidence="1 2" key="1">
    <citation type="submission" date="2017-06" db="EMBL/GenBank/DDBJ databases">
        <title>Comparative genomic analysis of Ambrosia Fusariam Clade fungi.</title>
        <authorList>
            <person name="Stajich J.E."/>
            <person name="Carrillo J."/>
            <person name="Kijimoto T."/>
            <person name="Eskalen A."/>
            <person name="O'Donnell K."/>
            <person name="Kasson M."/>
        </authorList>
    </citation>
    <scope>NUCLEOTIDE SEQUENCE [LARGE SCALE GENOMIC DNA]</scope>
    <source>
        <strain evidence="1 2">UCR1854</strain>
    </source>
</reference>
<protein>
    <recommendedName>
        <fullName evidence="3">Nucleoside phosphorylase domain-containing protein</fullName>
    </recommendedName>
</protein>
<gene>
    <name evidence="1" type="ORF">BHE90_016983</name>
</gene>
<dbReference type="PANTHER" id="PTHR46082:SF11">
    <property type="entry name" value="AAA+ ATPASE DOMAIN-CONTAINING PROTEIN-RELATED"/>
    <property type="match status" value="1"/>
</dbReference>
<accession>A0A430KYU7</accession>
<proteinExistence type="predicted"/>
<organism evidence="1 2">
    <name type="scientific">Fusarium euwallaceae</name>
    <dbReference type="NCBI Taxonomy" id="1147111"/>
    <lineage>
        <taxon>Eukaryota</taxon>
        <taxon>Fungi</taxon>
        <taxon>Dikarya</taxon>
        <taxon>Ascomycota</taxon>
        <taxon>Pezizomycotina</taxon>
        <taxon>Sordariomycetes</taxon>
        <taxon>Hypocreomycetidae</taxon>
        <taxon>Hypocreales</taxon>
        <taxon>Nectriaceae</taxon>
        <taxon>Fusarium</taxon>
        <taxon>Fusarium solani species complex</taxon>
    </lineage>
</organism>
<dbReference type="GO" id="GO:0009116">
    <property type="term" value="P:nucleoside metabolic process"/>
    <property type="evidence" value="ECO:0007669"/>
    <property type="project" value="InterPro"/>
</dbReference>
<dbReference type="Gene3D" id="3.40.50.1580">
    <property type="entry name" value="Nucleoside phosphorylase domain"/>
    <property type="match status" value="1"/>
</dbReference>
<dbReference type="InterPro" id="IPR035994">
    <property type="entry name" value="Nucleoside_phosphorylase_sf"/>
</dbReference>
<evidence type="ECO:0000313" key="2">
    <source>
        <dbReference type="Proteomes" id="UP000287124"/>
    </source>
</evidence>
<dbReference type="PANTHER" id="PTHR46082">
    <property type="entry name" value="ATP/GTP-BINDING PROTEIN-RELATED"/>
    <property type="match status" value="1"/>
</dbReference>
<evidence type="ECO:0000313" key="1">
    <source>
        <dbReference type="EMBL" id="RTE68640.1"/>
    </source>
</evidence>
<dbReference type="SUPFAM" id="SSF53167">
    <property type="entry name" value="Purine and uridine phosphorylases"/>
    <property type="match status" value="1"/>
</dbReference>
<dbReference type="AlphaFoldDB" id="A0A430KYU7"/>
<feature type="non-terminal residue" evidence="1">
    <location>
        <position position="1"/>
    </location>
</feature>
<dbReference type="InterPro" id="IPR053137">
    <property type="entry name" value="NLR-like"/>
</dbReference>
<dbReference type="Proteomes" id="UP000287124">
    <property type="component" value="Unassembled WGS sequence"/>
</dbReference>
<evidence type="ECO:0008006" key="3">
    <source>
        <dbReference type="Google" id="ProtNLM"/>
    </source>
</evidence>